<evidence type="ECO:0000256" key="5">
    <source>
        <dbReference type="ARBA" id="ARBA00015611"/>
    </source>
</evidence>
<dbReference type="PANTHER" id="PTHR11533:SF297">
    <property type="entry name" value="AMINOPEPTIDASE N"/>
    <property type="match status" value="1"/>
</dbReference>
<dbReference type="InterPro" id="IPR001930">
    <property type="entry name" value="Peptidase_M1"/>
</dbReference>
<evidence type="ECO:0000259" key="14">
    <source>
        <dbReference type="Pfam" id="PF01433"/>
    </source>
</evidence>
<dbReference type="EMBL" id="CP014989">
    <property type="protein sequence ID" value="ANS78331.1"/>
    <property type="molecule type" value="Genomic_DNA"/>
</dbReference>
<keyword evidence="13" id="KW-0732">Signal</keyword>
<proteinExistence type="inferred from homology"/>
<comment type="catalytic activity">
    <reaction evidence="1">
        <text>Release of an N-terminal amino acid, Xaa-|-Yaa- from a peptide, amide or arylamide. Xaa is preferably Ala, but may be most amino acids including Pro (slow action). When a terminal hydrophobic residue is followed by a prolyl residue, the two may be released as an intact Xaa-Pro dipeptide.</text>
        <dbReference type="EC" id="3.4.11.2"/>
    </reaction>
</comment>
<dbReference type="InterPro" id="IPR014782">
    <property type="entry name" value="Peptidase_M1_dom"/>
</dbReference>
<keyword evidence="7" id="KW-0479">Metal-binding</keyword>
<dbReference type="AlphaFoldDB" id="A0A1B1NAA0"/>
<comment type="cofactor">
    <cofactor evidence="2">
        <name>Zn(2+)</name>
        <dbReference type="ChEBI" id="CHEBI:29105"/>
    </cofactor>
</comment>
<keyword evidence="8" id="KW-0378">Hydrolase</keyword>
<evidence type="ECO:0000313" key="17">
    <source>
        <dbReference type="Proteomes" id="UP000092482"/>
    </source>
</evidence>
<dbReference type="Pfam" id="PF17900">
    <property type="entry name" value="Peptidase_M1_N"/>
    <property type="match status" value="1"/>
</dbReference>
<evidence type="ECO:0000256" key="11">
    <source>
        <dbReference type="ARBA" id="ARBA00029811"/>
    </source>
</evidence>
<keyword evidence="6" id="KW-0645">Protease</keyword>
<sequence>MHRRGMRRIVPSAMVLGALVATPLAADAAPGRPGEPRYTEGAAGAGDPYLPLAGNGGIDVEHYDLDLTYTNPAADGPLEGELEGVATLTLTATKDLDSFNLDLRGLEASSVTVAGKRARFQTEGDNELVISPRPKLKKGRTVDVVVTYGGTTGRPTDLEGALYGWVTTRDGAMVVSQPDGSATWFPVSDHPTDKASYSFEITVPEGLVAVANGTLEGSETRRGRTTWTWDAPDPMAAYLATASVGDFELSTSTTPSGVPIIDAVDADLPPSASADLALTGEMMTFYEGLFGDYPFVAYGAIVDDDSVGYALETQTRSFFSRAARESTVAHELVHQWIGDDVSVYRWADIWHNEGWATYGSWLWTEEQGGRTAQERFESVMAIPADDSFWALEIGDPGPLNLFHPAIYSRSAAMLHALRAEIGEDAFWALTRTVVDDYAGSSISTAEYEALAAQVSGQDLDTFFEVWLHTPEKPTDW</sequence>
<keyword evidence="9" id="KW-0862">Zinc</keyword>
<feature type="signal peptide" evidence="13">
    <location>
        <begin position="1"/>
        <end position="28"/>
    </location>
</feature>
<dbReference type="InterPro" id="IPR045357">
    <property type="entry name" value="Aminopeptidase_N-like_N"/>
</dbReference>
<dbReference type="EC" id="3.4.11.2" evidence="4"/>
<dbReference type="GO" id="GO:0008270">
    <property type="term" value="F:zinc ion binding"/>
    <property type="evidence" value="ECO:0007669"/>
    <property type="project" value="InterPro"/>
</dbReference>
<organism evidence="16 17">
    <name type="scientific">Serinicoccus hydrothermalis</name>
    <dbReference type="NCBI Taxonomy" id="1758689"/>
    <lineage>
        <taxon>Bacteria</taxon>
        <taxon>Bacillati</taxon>
        <taxon>Actinomycetota</taxon>
        <taxon>Actinomycetes</taxon>
        <taxon>Micrococcales</taxon>
        <taxon>Ornithinimicrobiaceae</taxon>
        <taxon>Serinicoccus</taxon>
    </lineage>
</organism>
<dbReference type="Gene3D" id="2.60.40.1730">
    <property type="entry name" value="tricorn interacting facor f3 domain"/>
    <property type="match status" value="1"/>
</dbReference>
<dbReference type="CDD" id="cd09603">
    <property type="entry name" value="M1_APN_like"/>
    <property type="match status" value="1"/>
</dbReference>
<dbReference type="SUPFAM" id="SSF55486">
    <property type="entry name" value="Metalloproteases ('zincins'), catalytic domain"/>
    <property type="match status" value="1"/>
</dbReference>
<evidence type="ECO:0000256" key="7">
    <source>
        <dbReference type="ARBA" id="ARBA00022723"/>
    </source>
</evidence>
<dbReference type="PRINTS" id="PR00756">
    <property type="entry name" value="ALADIPTASE"/>
</dbReference>
<evidence type="ECO:0000256" key="12">
    <source>
        <dbReference type="ARBA" id="ARBA00031533"/>
    </source>
</evidence>
<keyword evidence="10" id="KW-0482">Metalloprotease</keyword>
<keyword evidence="17" id="KW-1185">Reference proteome</keyword>
<dbReference type="Pfam" id="PF01433">
    <property type="entry name" value="Peptidase_M1"/>
    <property type="match status" value="1"/>
</dbReference>
<dbReference type="InterPro" id="IPR027268">
    <property type="entry name" value="Peptidase_M4/M1_CTD_sf"/>
</dbReference>
<accession>A0A1B1NAA0</accession>
<feature type="chain" id="PRO_5008527768" description="Aminopeptidase N" evidence="13">
    <location>
        <begin position="29"/>
        <end position="476"/>
    </location>
</feature>
<comment type="similarity">
    <text evidence="3">Belongs to the peptidase M1 family.</text>
</comment>
<evidence type="ECO:0000313" key="16">
    <source>
        <dbReference type="EMBL" id="ANS78331.1"/>
    </source>
</evidence>
<dbReference type="PANTHER" id="PTHR11533">
    <property type="entry name" value="PROTEASE M1 ZINC METALLOPROTEASE"/>
    <property type="match status" value="1"/>
</dbReference>
<evidence type="ECO:0000259" key="15">
    <source>
        <dbReference type="Pfam" id="PF17900"/>
    </source>
</evidence>
<evidence type="ECO:0000256" key="9">
    <source>
        <dbReference type="ARBA" id="ARBA00022833"/>
    </source>
</evidence>
<evidence type="ECO:0000256" key="3">
    <source>
        <dbReference type="ARBA" id="ARBA00010136"/>
    </source>
</evidence>
<dbReference type="KEGG" id="serj:SGUI_0935"/>
<evidence type="ECO:0000256" key="6">
    <source>
        <dbReference type="ARBA" id="ARBA00022670"/>
    </source>
</evidence>
<reference evidence="16 17" key="1">
    <citation type="submission" date="2016-03" db="EMBL/GenBank/DDBJ databases">
        <title>Shallow-sea hydrothermal system.</title>
        <authorList>
            <person name="Tang K."/>
        </authorList>
    </citation>
    <scope>NUCLEOTIDE SEQUENCE [LARGE SCALE GENOMIC DNA]</scope>
    <source>
        <strain evidence="16 17">JLT9</strain>
    </source>
</reference>
<evidence type="ECO:0000256" key="1">
    <source>
        <dbReference type="ARBA" id="ARBA00000098"/>
    </source>
</evidence>
<dbReference type="InterPro" id="IPR042097">
    <property type="entry name" value="Aminopeptidase_N-like_N_sf"/>
</dbReference>
<dbReference type="PATRIC" id="fig|1758689.4.peg.971"/>
<evidence type="ECO:0000256" key="13">
    <source>
        <dbReference type="SAM" id="SignalP"/>
    </source>
</evidence>
<name>A0A1B1NAA0_9MICO</name>
<gene>
    <name evidence="16" type="ORF">SGUI_0935</name>
</gene>
<dbReference type="GO" id="GO:0006508">
    <property type="term" value="P:proteolysis"/>
    <property type="evidence" value="ECO:0007669"/>
    <property type="project" value="UniProtKB-KW"/>
</dbReference>
<dbReference type="InterPro" id="IPR050344">
    <property type="entry name" value="Peptidase_M1_aminopeptidases"/>
</dbReference>
<feature type="domain" description="Peptidase M1 membrane alanine aminopeptidase" evidence="14">
    <location>
        <begin position="313"/>
        <end position="466"/>
    </location>
</feature>
<dbReference type="GO" id="GO:0008237">
    <property type="term" value="F:metallopeptidase activity"/>
    <property type="evidence" value="ECO:0007669"/>
    <property type="project" value="UniProtKB-KW"/>
</dbReference>
<dbReference type="Gene3D" id="1.10.390.10">
    <property type="entry name" value="Neutral Protease Domain 2"/>
    <property type="match status" value="1"/>
</dbReference>
<evidence type="ECO:0000256" key="2">
    <source>
        <dbReference type="ARBA" id="ARBA00001947"/>
    </source>
</evidence>
<evidence type="ECO:0000256" key="10">
    <source>
        <dbReference type="ARBA" id="ARBA00023049"/>
    </source>
</evidence>
<evidence type="ECO:0000256" key="8">
    <source>
        <dbReference type="ARBA" id="ARBA00022801"/>
    </source>
</evidence>
<dbReference type="Proteomes" id="UP000092482">
    <property type="component" value="Chromosome"/>
</dbReference>
<protein>
    <recommendedName>
        <fullName evidence="5">Aminopeptidase N</fullName>
        <ecNumber evidence="4">3.4.11.2</ecNumber>
    </recommendedName>
    <alternativeName>
        <fullName evidence="11">Alanine aminopeptidase</fullName>
    </alternativeName>
    <alternativeName>
        <fullName evidence="12">Lysyl aminopeptidase</fullName>
    </alternativeName>
</protein>
<evidence type="ECO:0000256" key="4">
    <source>
        <dbReference type="ARBA" id="ARBA00012564"/>
    </source>
</evidence>
<dbReference type="GO" id="GO:0016285">
    <property type="term" value="F:alanyl aminopeptidase activity"/>
    <property type="evidence" value="ECO:0007669"/>
    <property type="project" value="UniProtKB-EC"/>
</dbReference>
<dbReference type="STRING" id="1758689.SGUI_0935"/>
<dbReference type="SUPFAM" id="SSF63737">
    <property type="entry name" value="Leukotriene A4 hydrolase N-terminal domain"/>
    <property type="match status" value="1"/>
</dbReference>
<feature type="domain" description="Aminopeptidase N-like N-terminal" evidence="15">
    <location>
        <begin position="61"/>
        <end position="239"/>
    </location>
</feature>